<dbReference type="GO" id="GO:0015031">
    <property type="term" value="P:protein transport"/>
    <property type="evidence" value="ECO:0000318"/>
    <property type="project" value="GO_Central"/>
</dbReference>
<dbReference type="InterPro" id="IPR036871">
    <property type="entry name" value="PX_dom_sf"/>
</dbReference>
<dbReference type="Proteomes" id="UP000001357">
    <property type="component" value="Unassembled WGS sequence"/>
</dbReference>
<dbReference type="Gene3D" id="1.20.1270.60">
    <property type="entry name" value="Arfaptin homology (AH) domain/BAR domain"/>
    <property type="match status" value="1"/>
</dbReference>
<dbReference type="STRING" id="81824.A9V772"/>
<dbReference type="Pfam" id="PF00787">
    <property type="entry name" value="PX"/>
    <property type="match status" value="1"/>
</dbReference>
<evidence type="ECO:0000256" key="7">
    <source>
        <dbReference type="ARBA" id="ARBA00023136"/>
    </source>
</evidence>
<dbReference type="GeneID" id="5893797"/>
<feature type="region of interest" description="Disordered" evidence="8">
    <location>
        <begin position="1"/>
        <end position="69"/>
    </location>
</feature>
<dbReference type="SUPFAM" id="SSF103657">
    <property type="entry name" value="BAR/IMD domain-like"/>
    <property type="match status" value="1"/>
</dbReference>
<name>A9V772_MONBE</name>
<keyword evidence="11" id="KW-1185">Reference proteome</keyword>
<dbReference type="SUPFAM" id="SSF64268">
    <property type="entry name" value="PX domain"/>
    <property type="match status" value="1"/>
</dbReference>
<dbReference type="KEGG" id="mbr:MONBRDRAFT_33742"/>
<feature type="domain" description="PX" evidence="9">
    <location>
        <begin position="130"/>
        <end position="183"/>
    </location>
</feature>
<dbReference type="GO" id="GO:0000423">
    <property type="term" value="P:mitophagy"/>
    <property type="evidence" value="ECO:0000318"/>
    <property type="project" value="GO_Central"/>
</dbReference>
<evidence type="ECO:0000259" key="9">
    <source>
        <dbReference type="Pfam" id="PF00787"/>
    </source>
</evidence>
<evidence type="ECO:0000256" key="3">
    <source>
        <dbReference type="ARBA" id="ARBA00010883"/>
    </source>
</evidence>
<evidence type="ECO:0000256" key="6">
    <source>
        <dbReference type="ARBA" id="ARBA00023121"/>
    </source>
</evidence>
<organism evidence="10 11">
    <name type="scientific">Monosiga brevicollis</name>
    <name type="common">Choanoflagellate</name>
    <dbReference type="NCBI Taxonomy" id="81824"/>
    <lineage>
        <taxon>Eukaryota</taxon>
        <taxon>Choanoflagellata</taxon>
        <taxon>Craspedida</taxon>
        <taxon>Salpingoecidae</taxon>
        <taxon>Monosiga</taxon>
    </lineage>
</organism>
<comment type="similarity">
    <text evidence="3">Belongs to the sorting nexin family.</text>
</comment>
<dbReference type="EMBL" id="CH991564">
    <property type="protein sequence ID" value="EDQ86739.1"/>
    <property type="molecule type" value="Genomic_DNA"/>
</dbReference>
<dbReference type="PANTHER" id="PTHR45949">
    <property type="entry name" value="SORTING NEXIN-4"/>
    <property type="match status" value="1"/>
</dbReference>
<dbReference type="GO" id="GO:0005769">
    <property type="term" value="C:early endosome"/>
    <property type="evidence" value="ECO:0000318"/>
    <property type="project" value="GO_Central"/>
</dbReference>
<dbReference type="GO" id="GO:0035091">
    <property type="term" value="F:phosphatidylinositol binding"/>
    <property type="evidence" value="ECO:0007669"/>
    <property type="project" value="InterPro"/>
</dbReference>
<evidence type="ECO:0000256" key="8">
    <source>
        <dbReference type="SAM" id="MobiDB-lite"/>
    </source>
</evidence>
<keyword evidence="4" id="KW-0813">Transport</keyword>
<keyword evidence="5" id="KW-0963">Cytoplasm</keyword>
<dbReference type="PANTHER" id="PTHR45949:SF2">
    <property type="entry name" value="SORTING NEXIN-4"/>
    <property type="match status" value="1"/>
</dbReference>
<dbReference type="CDD" id="cd07596">
    <property type="entry name" value="BAR_SNX"/>
    <property type="match status" value="1"/>
</dbReference>
<dbReference type="RefSeq" id="XP_001748575.1">
    <property type="nucleotide sequence ID" value="XM_001748523.1"/>
</dbReference>
<dbReference type="Gene3D" id="3.30.1520.10">
    <property type="entry name" value="Phox-like domain"/>
    <property type="match status" value="1"/>
</dbReference>
<dbReference type="InParanoid" id="A9V772"/>
<dbReference type="GO" id="GO:0034727">
    <property type="term" value="P:piecemeal microautophagy of the nucleus"/>
    <property type="evidence" value="ECO:0000318"/>
    <property type="project" value="GO_Central"/>
</dbReference>
<evidence type="ECO:0000256" key="2">
    <source>
        <dbReference type="ARBA" id="ARBA00004496"/>
    </source>
</evidence>
<keyword evidence="7" id="KW-0472">Membrane</keyword>
<keyword evidence="6" id="KW-0446">Lipid-binding</keyword>
<dbReference type="eggNOG" id="KOG2273">
    <property type="taxonomic scope" value="Eukaryota"/>
</dbReference>
<dbReference type="InterPro" id="IPR001683">
    <property type="entry name" value="PX_dom"/>
</dbReference>
<dbReference type="GO" id="GO:0032456">
    <property type="term" value="P:endocytic recycling"/>
    <property type="evidence" value="ECO:0000318"/>
    <property type="project" value="GO_Central"/>
</dbReference>
<comment type="subcellular location">
    <subcellularLocation>
        <location evidence="2">Cytoplasm</location>
    </subcellularLocation>
    <subcellularLocation>
        <location evidence="1">Endomembrane system</location>
        <topology evidence="1">Peripheral membrane protein</topology>
    </subcellularLocation>
</comment>
<sequence>MAEVDHDVAAAATRLPDSPQAGSAAVRSEQKDGRGQRGSSDGAHDARALPGLNSEQRDDVSGLTDDNSMKANAHAPLSAVRLAHQPMPTPAIEAEDIEISVHTPLKHDGHVVYTVTTKVFITATPKLYIWLREQMCFQQRGYIIPPLPPKHNTTLNKFDPAFLETRRHGLERAFLTLRSHELMTFQKEKERRGMDKLRESINSMVSRMKGVSAALQDYSLATANAMQSMGELAVGFEAMRESDPELKTVVECLAQALSGTKTESMATLKIIKAEVVEPLQDYLEYPAAVMQTLRYREVMQAHHDDIAVELEQRTQELAREKEPSTKPSSFSVMFSQKSPEQVKQERVEQLQEQVDQLHTQTERAWTESTKIDGHVIAQYTKFEEDKDRDIRSRLQHWAALERQRHEKVCDMWSECIGSLEAALEAENP</sequence>
<dbReference type="AlphaFoldDB" id="A9V772"/>
<proteinExistence type="inferred from homology"/>
<dbReference type="GO" id="GO:0061709">
    <property type="term" value="P:reticulophagy"/>
    <property type="evidence" value="ECO:0000318"/>
    <property type="project" value="GO_Central"/>
</dbReference>
<evidence type="ECO:0000256" key="4">
    <source>
        <dbReference type="ARBA" id="ARBA00022448"/>
    </source>
</evidence>
<protein>
    <recommendedName>
        <fullName evidence="9">PX domain-containing protein</fullName>
    </recommendedName>
</protein>
<evidence type="ECO:0000313" key="11">
    <source>
        <dbReference type="Proteomes" id="UP000001357"/>
    </source>
</evidence>
<reference evidence="10 11" key="1">
    <citation type="journal article" date="2008" name="Nature">
        <title>The genome of the choanoflagellate Monosiga brevicollis and the origin of metazoans.</title>
        <authorList>
            <consortium name="JGI Sequencing"/>
            <person name="King N."/>
            <person name="Westbrook M.J."/>
            <person name="Young S.L."/>
            <person name="Kuo A."/>
            <person name="Abedin M."/>
            <person name="Chapman J."/>
            <person name="Fairclough S."/>
            <person name="Hellsten U."/>
            <person name="Isogai Y."/>
            <person name="Letunic I."/>
            <person name="Marr M."/>
            <person name="Pincus D."/>
            <person name="Putnam N."/>
            <person name="Rokas A."/>
            <person name="Wright K.J."/>
            <person name="Zuzow R."/>
            <person name="Dirks W."/>
            <person name="Good M."/>
            <person name="Goodstein D."/>
            <person name="Lemons D."/>
            <person name="Li W."/>
            <person name="Lyons J.B."/>
            <person name="Morris A."/>
            <person name="Nichols S."/>
            <person name="Richter D.J."/>
            <person name="Salamov A."/>
            <person name="Bork P."/>
            <person name="Lim W.A."/>
            <person name="Manning G."/>
            <person name="Miller W.T."/>
            <person name="McGinnis W."/>
            <person name="Shapiro H."/>
            <person name="Tjian R."/>
            <person name="Grigoriev I.V."/>
            <person name="Rokhsar D."/>
        </authorList>
    </citation>
    <scope>NUCLEOTIDE SEQUENCE [LARGE SCALE GENOMIC DNA]</scope>
    <source>
        <strain evidence="11">MX1 / ATCC 50154</strain>
    </source>
</reference>
<accession>A9V772</accession>
<dbReference type="GO" id="GO:0000407">
    <property type="term" value="C:phagophore assembly site"/>
    <property type="evidence" value="ECO:0000318"/>
    <property type="project" value="GO_Central"/>
</dbReference>
<gene>
    <name evidence="10" type="ORF">MONBRDRAFT_33742</name>
</gene>
<evidence type="ECO:0000313" key="10">
    <source>
        <dbReference type="EMBL" id="EDQ86739.1"/>
    </source>
</evidence>
<evidence type="ECO:0000256" key="1">
    <source>
        <dbReference type="ARBA" id="ARBA00004184"/>
    </source>
</evidence>
<dbReference type="InterPro" id="IPR027267">
    <property type="entry name" value="AH/BAR_dom_sf"/>
</dbReference>
<evidence type="ECO:0000256" key="5">
    <source>
        <dbReference type="ARBA" id="ARBA00022490"/>
    </source>
</evidence>